<gene>
    <name evidence="6" type="ORF">ACFOUW_29050</name>
</gene>
<name>A0ABV7YLB8_9ACTN</name>
<sequence>MKLGLVLPSSGSEASPEALVAAAEGAERIGLASVWTFERLMRPVGAATSIEGYDNPLPDSYGRVFDPVETLAYVAARTSTITLGTSVLDSVLHNPLVLARRLATLDQLSGGRLLAGLGVGWMAAEYEATGVPTAGRGARFGEHVEAMRAVWGPDPVEFTGKLYRIAKSLTGPKPVRPGGPALLAGAMAPAAIARAARLGMGLNSIMMTWEMLADAVSTFRAAAEQAGHEPDALPIVVRVNGAVTSAPTEGGEREPLTGSVDQVLQDLERVRTLGIDHVFWPQTAPLGEQLSVMTDLIAG</sequence>
<dbReference type="PANTHER" id="PTHR42847:SF4">
    <property type="entry name" value="ALKANESULFONATE MONOOXYGENASE-RELATED"/>
    <property type="match status" value="1"/>
</dbReference>
<evidence type="ECO:0000313" key="7">
    <source>
        <dbReference type="Proteomes" id="UP001595699"/>
    </source>
</evidence>
<proteinExistence type="predicted"/>
<dbReference type="EMBL" id="JBHRZH010000036">
    <property type="protein sequence ID" value="MFC3764918.1"/>
    <property type="molecule type" value="Genomic_DNA"/>
</dbReference>
<keyword evidence="1" id="KW-0285">Flavoprotein</keyword>
<dbReference type="Pfam" id="PF00296">
    <property type="entry name" value="Bac_luciferase"/>
    <property type="match status" value="1"/>
</dbReference>
<comment type="caution">
    <text evidence="6">The sequence shown here is derived from an EMBL/GenBank/DDBJ whole genome shotgun (WGS) entry which is preliminary data.</text>
</comment>
<dbReference type="InterPro" id="IPR019921">
    <property type="entry name" value="Lucif-like_OxRdtase_Rv2161c"/>
</dbReference>
<evidence type="ECO:0000256" key="1">
    <source>
        <dbReference type="ARBA" id="ARBA00022630"/>
    </source>
</evidence>
<keyword evidence="2" id="KW-0288">FMN</keyword>
<dbReference type="InterPro" id="IPR050172">
    <property type="entry name" value="SsuD_RutA_monooxygenase"/>
</dbReference>
<dbReference type="InterPro" id="IPR036661">
    <property type="entry name" value="Luciferase-like_sf"/>
</dbReference>
<dbReference type="GO" id="GO:0016491">
    <property type="term" value="F:oxidoreductase activity"/>
    <property type="evidence" value="ECO:0007669"/>
    <property type="project" value="UniProtKB-KW"/>
</dbReference>
<dbReference type="EC" id="1.-.-.-" evidence="6"/>
<keyword evidence="3 6" id="KW-0560">Oxidoreductase</keyword>
<dbReference type="RefSeq" id="WP_205119367.1">
    <property type="nucleotide sequence ID" value="NZ_JAFBCM010000001.1"/>
</dbReference>
<dbReference type="InterPro" id="IPR011251">
    <property type="entry name" value="Luciferase-like_dom"/>
</dbReference>
<evidence type="ECO:0000313" key="6">
    <source>
        <dbReference type="EMBL" id="MFC3764918.1"/>
    </source>
</evidence>
<accession>A0ABV7YLB8</accession>
<dbReference type="NCBIfam" id="TIGR03619">
    <property type="entry name" value="F420_Rv2161c"/>
    <property type="match status" value="1"/>
</dbReference>
<reference evidence="7" key="1">
    <citation type="journal article" date="2019" name="Int. J. Syst. Evol. Microbiol.">
        <title>The Global Catalogue of Microorganisms (GCM) 10K type strain sequencing project: providing services to taxonomists for standard genome sequencing and annotation.</title>
        <authorList>
            <consortium name="The Broad Institute Genomics Platform"/>
            <consortium name="The Broad Institute Genome Sequencing Center for Infectious Disease"/>
            <person name="Wu L."/>
            <person name="Ma J."/>
        </authorList>
    </citation>
    <scope>NUCLEOTIDE SEQUENCE [LARGE SCALE GENOMIC DNA]</scope>
    <source>
        <strain evidence="7">CGMCC 4.7241</strain>
    </source>
</reference>
<evidence type="ECO:0000256" key="2">
    <source>
        <dbReference type="ARBA" id="ARBA00022643"/>
    </source>
</evidence>
<dbReference type="SUPFAM" id="SSF51679">
    <property type="entry name" value="Bacterial luciferase-like"/>
    <property type="match status" value="1"/>
</dbReference>
<evidence type="ECO:0000256" key="4">
    <source>
        <dbReference type="ARBA" id="ARBA00023033"/>
    </source>
</evidence>
<dbReference type="PANTHER" id="PTHR42847">
    <property type="entry name" value="ALKANESULFONATE MONOOXYGENASE"/>
    <property type="match status" value="1"/>
</dbReference>
<organism evidence="6 7">
    <name type="scientific">Tenggerimyces flavus</name>
    <dbReference type="NCBI Taxonomy" id="1708749"/>
    <lineage>
        <taxon>Bacteria</taxon>
        <taxon>Bacillati</taxon>
        <taxon>Actinomycetota</taxon>
        <taxon>Actinomycetes</taxon>
        <taxon>Propionibacteriales</taxon>
        <taxon>Nocardioidaceae</taxon>
        <taxon>Tenggerimyces</taxon>
    </lineage>
</organism>
<evidence type="ECO:0000259" key="5">
    <source>
        <dbReference type="Pfam" id="PF00296"/>
    </source>
</evidence>
<dbReference type="Gene3D" id="3.20.20.30">
    <property type="entry name" value="Luciferase-like domain"/>
    <property type="match status" value="1"/>
</dbReference>
<evidence type="ECO:0000256" key="3">
    <source>
        <dbReference type="ARBA" id="ARBA00023002"/>
    </source>
</evidence>
<feature type="domain" description="Luciferase-like" evidence="5">
    <location>
        <begin position="9"/>
        <end position="244"/>
    </location>
</feature>
<protein>
    <submittedName>
        <fullName evidence="6">TIGR03619 family F420-dependent LLM class oxidoreductase</fullName>
        <ecNumber evidence="6">1.-.-.-</ecNumber>
    </submittedName>
</protein>
<keyword evidence="4" id="KW-0503">Monooxygenase</keyword>
<keyword evidence="7" id="KW-1185">Reference proteome</keyword>
<dbReference type="Proteomes" id="UP001595699">
    <property type="component" value="Unassembled WGS sequence"/>
</dbReference>